<organism evidence="2 3">
    <name type="scientific">Cryomyces minteri</name>
    <dbReference type="NCBI Taxonomy" id="331657"/>
    <lineage>
        <taxon>Eukaryota</taxon>
        <taxon>Fungi</taxon>
        <taxon>Dikarya</taxon>
        <taxon>Ascomycota</taxon>
        <taxon>Pezizomycotina</taxon>
        <taxon>Dothideomycetes</taxon>
        <taxon>Dothideomycetes incertae sedis</taxon>
        <taxon>Cryomyces</taxon>
    </lineage>
</organism>
<evidence type="ECO:0000313" key="2">
    <source>
        <dbReference type="EMBL" id="TKA76683.1"/>
    </source>
</evidence>
<evidence type="ECO:0000256" key="1">
    <source>
        <dbReference type="SAM" id="MobiDB-lite"/>
    </source>
</evidence>
<reference evidence="2 3" key="1">
    <citation type="submission" date="2017-03" db="EMBL/GenBank/DDBJ databases">
        <title>Genomes of endolithic fungi from Antarctica.</title>
        <authorList>
            <person name="Coleine C."/>
            <person name="Masonjones S."/>
            <person name="Stajich J.E."/>
        </authorList>
    </citation>
    <scope>NUCLEOTIDE SEQUENCE [LARGE SCALE GENOMIC DNA]</scope>
    <source>
        <strain evidence="2 3">CCFEE 5187</strain>
    </source>
</reference>
<feature type="region of interest" description="Disordered" evidence="1">
    <location>
        <begin position="27"/>
        <end position="98"/>
    </location>
</feature>
<sequence length="118" mass="12239">MAPSDKMTPTNNTTSLDTSSFLSLLPIQSTSDAKSPTGQVSMSNAPSSTSAILSPSTSSPPADPTALSAMEVAAALQLERKRRSSSTSSSSSTADKNRFLKLGHHFGSEASVSDFVEE</sequence>
<feature type="compositionally biased region" description="Low complexity" evidence="1">
    <location>
        <begin position="10"/>
        <end position="20"/>
    </location>
</feature>
<keyword evidence="3" id="KW-1185">Reference proteome</keyword>
<dbReference type="AlphaFoldDB" id="A0A4U0XMN6"/>
<dbReference type="Proteomes" id="UP000308768">
    <property type="component" value="Unassembled WGS sequence"/>
</dbReference>
<proteinExistence type="predicted"/>
<feature type="compositionally biased region" description="Polar residues" evidence="1">
    <location>
        <begin position="27"/>
        <end position="44"/>
    </location>
</feature>
<feature type="region of interest" description="Disordered" evidence="1">
    <location>
        <begin position="1"/>
        <end position="20"/>
    </location>
</feature>
<name>A0A4U0XMN6_9PEZI</name>
<protein>
    <submittedName>
        <fullName evidence="2">Uncharacterized protein</fullName>
    </submittedName>
</protein>
<accession>A0A4U0XMN6</accession>
<gene>
    <name evidence="2" type="ORF">B0A49_05580</name>
</gene>
<comment type="caution">
    <text evidence="2">The sequence shown here is derived from an EMBL/GenBank/DDBJ whole genome shotgun (WGS) entry which is preliminary data.</text>
</comment>
<dbReference type="EMBL" id="NAJN01000225">
    <property type="protein sequence ID" value="TKA76683.1"/>
    <property type="molecule type" value="Genomic_DNA"/>
</dbReference>
<evidence type="ECO:0000313" key="3">
    <source>
        <dbReference type="Proteomes" id="UP000308768"/>
    </source>
</evidence>
<feature type="compositionally biased region" description="Low complexity" evidence="1">
    <location>
        <begin position="45"/>
        <end position="69"/>
    </location>
</feature>